<feature type="transmembrane region" description="Helical" evidence="1">
    <location>
        <begin position="139"/>
        <end position="161"/>
    </location>
</feature>
<organism evidence="2 3">
    <name type="scientific">Pontibacter ruber</name>
    <dbReference type="NCBI Taxonomy" id="1343895"/>
    <lineage>
        <taxon>Bacteria</taxon>
        <taxon>Pseudomonadati</taxon>
        <taxon>Bacteroidota</taxon>
        <taxon>Cytophagia</taxon>
        <taxon>Cytophagales</taxon>
        <taxon>Hymenobacteraceae</taxon>
        <taxon>Pontibacter</taxon>
    </lineage>
</organism>
<comment type="caution">
    <text evidence="2">The sequence shown here is derived from an EMBL/GenBank/DDBJ whole genome shotgun (WGS) entry which is preliminary data.</text>
</comment>
<evidence type="ECO:0008006" key="4">
    <source>
        <dbReference type="Google" id="ProtNLM"/>
    </source>
</evidence>
<evidence type="ECO:0000256" key="1">
    <source>
        <dbReference type="SAM" id="Phobius"/>
    </source>
</evidence>
<keyword evidence="1" id="KW-0472">Membrane</keyword>
<accession>A0ABW5CVV3</accession>
<feature type="transmembrane region" description="Helical" evidence="1">
    <location>
        <begin position="311"/>
        <end position="329"/>
    </location>
</feature>
<reference evidence="3" key="1">
    <citation type="journal article" date="2019" name="Int. J. Syst. Evol. Microbiol.">
        <title>The Global Catalogue of Microorganisms (GCM) 10K type strain sequencing project: providing services to taxonomists for standard genome sequencing and annotation.</title>
        <authorList>
            <consortium name="The Broad Institute Genomics Platform"/>
            <consortium name="The Broad Institute Genome Sequencing Center for Infectious Disease"/>
            <person name="Wu L."/>
            <person name="Ma J."/>
        </authorList>
    </citation>
    <scope>NUCLEOTIDE SEQUENCE [LARGE SCALE GENOMIC DNA]</scope>
    <source>
        <strain evidence="3">CGMCC 4.1782</strain>
    </source>
</reference>
<feature type="transmembrane region" description="Helical" evidence="1">
    <location>
        <begin position="173"/>
        <end position="197"/>
    </location>
</feature>
<feature type="transmembrane region" description="Helical" evidence="1">
    <location>
        <begin position="209"/>
        <end position="232"/>
    </location>
</feature>
<feature type="transmembrane region" description="Helical" evidence="1">
    <location>
        <begin position="21"/>
        <end position="44"/>
    </location>
</feature>
<feature type="transmembrane region" description="Helical" evidence="1">
    <location>
        <begin position="363"/>
        <end position="383"/>
    </location>
</feature>
<gene>
    <name evidence="2" type="ORF">ACFSKP_09825</name>
</gene>
<feature type="transmembrane region" description="Helical" evidence="1">
    <location>
        <begin position="336"/>
        <end position="357"/>
    </location>
</feature>
<keyword evidence="1" id="KW-1133">Transmembrane helix</keyword>
<dbReference type="Proteomes" id="UP001597374">
    <property type="component" value="Unassembled WGS sequence"/>
</dbReference>
<evidence type="ECO:0000313" key="2">
    <source>
        <dbReference type="EMBL" id="MFD2246552.1"/>
    </source>
</evidence>
<dbReference type="RefSeq" id="WP_250428339.1">
    <property type="nucleotide sequence ID" value="NZ_JALPRR010000001.1"/>
</dbReference>
<proteinExistence type="predicted"/>
<evidence type="ECO:0000313" key="3">
    <source>
        <dbReference type="Proteomes" id="UP001597374"/>
    </source>
</evidence>
<name>A0ABW5CVV3_9BACT</name>
<sequence length="395" mass="44762">MKPINPVILYMRSLEIHQRPVFTYLLYGGLAVLWLLMQCVLWSIHGVTVAFDSLRYIKQANLLAAGDFASLKISYIVYTGLLSLSIWLGSLKWIVLLQIAVSGLAAIAMCKAAYHLSHSRLVAALTTFMLVAWPDFQFWNLYIHTESLFVSVTIIVFWRVISASKQKHYLQLLPLLLVVLLLRPNGFMVVLAMLVYFGIAWCRKRQYSLWKATTLVFVLAVGAMVLVSQLFLKDISSDFAFTNYLMSGGIIQGYGPLWVDNESTIQLKGSPLEQAVDFVLQEPGYFLKKSSLRLLYYWAQLRPYYSLKHNLAVAFLMYPVYFLGLVAIVQKRVPVPVLGFILALALQLSAMVVVSAVDWDNRFILPLLPFLFLLGATGFHAVLEKLLPRSESKKY</sequence>
<keyword evidence="3" id="KW-1185">Reference proteome</keyword>
<dbReference type="EMBL" id="JBHUIM010000001">
    <property type="protein sequence ID" value="MFD2246552.1"/>
    <property type="molecule type" value="Genomic_DNA"/>
</dbReference>
<keyword evidence="1" id="KW-0812">Transmembrane</keyword>
<protein>
    <recommendedName>
        <fullName evidence="4">Glycosyltransferase RgtA/B/C/D-like domain-containing protein</fullName>
    </recommendedName>
</protein>